<reference evidence="2" key="2">
    <citation type="submission" date="2015-06" db="UniProtKB">
        <authorList>
            <consortium name="EnsemblPlants"/>
        </authorList>
    </citation>
    <scope>IDENTIFICATION</scope>
    <source>
        <strain evidence="2">DM1-3 516 R44</strain>
    </source>
</reference>
<dbReference type="PaxDb" id="4113-PGSC0003DMT400096593"/>
<keyword evidence="3" id="KW-1185">Reference proteome</keyword>
<proteinExistence type="predicted"/>
<feature type="compositionally biased region" description="Polar residues" evidence="1">
    <location>
        <begin position="72"/>
        <end position="88"/>
    </location>
</feature>
<feature type="compositionally biased region" description="Low complexity" evidence="1">
    <location>
        <begin position="1"/>
        <end position="11"/>
    </location>
</feature>
<dbReference type="HOGENOM" id="CLU_028647_2_1_1"/>
<dbReference type="Gramene" id="PGSC0003DMT400096593">
    <property type="protein sequence ID" value="PGSC0003DMT400096593"/>
    <property type="gene ID" value="PGSC0003DMG400046164"/>
</dbReference>
<accession>M1DYT2</accession>
<dbReference type="EnsemblPlants" id="PGSC0003DMT400096593">
    <property type="protein sequence ID" value="PGSC0003DMT400096593"/>
    <property type="gene ID" value="PGSC0003DMG400046164"/>
</dbReference>
<evidence type="ECO:0000313" key="3">
    <source>
        <dbReference type="Proteomes" id="UP000011115"/>
    </source>
</evidence>
<reference evidence="3" key="1">
    <citation type="journal article" date="2011" name="Nature">
        <title>Genome sequence and analysis of the tuber crop potato.</title>
        <authorList>
            <consortium name="The Potato Genome Sequencing Consortium"/>
        </authorList>
    </citation>
    <scope>NUCLEOTIDE SEQUENCE [LARGE SCALE GENOMIC DNA]</scope>
    <source>
        <strain evidence="3">cv. DM1-3 516 R44</strain>
    </source>
</reference>
<name>M1DYT2_SOLTU</name>
<dbReference type="Proteomes" id="UP000011115">
    <property type="component" value="Unassembled WGS sequence"/>
</dbReference>
<sequence>MVVTDVVTVSQSDEENTLIESLTSSSSGSKFGSTSGSESASASGSEPAHASGFGYRSATGSGSHEKDASFDEATSSEAVLAPRNNNPTPVAGEPNKWCVEGQWQIYRDTKMLNEKEKMARLITEERRVLTGSLHTVPEIHRLFNLHKWSISKRAKPTEQDSLTSTIVRGCPIDISRATISQFLYGPITGHSWSLNTTKFDYRWDIVRGVRVADSTTDGAVLIDASTTEGDLSVDLAGSEKPDPPVY</sequence>
<feature type="compositionally biased region" description="Low complexity" evidence="1">
    <location>
        <begin position="21"/>
        <end position="52"/>
    </location>
</feature>
<dbReference type="InParanoid" id="M1DYT2"/>
<feature type="region of interest" description="Disordered" evidence="1">
    <location>
        <begin position="1"/>
        <end position="94"/>
    </location>
</feature>
<dbReference type="AlphaFoldDB" id="M1DYT2"/>
<organism evidence="2 3">
    <name type="scientific">Solanum tuberosum</name>
    <name type="common">Potato</name>
    <dbReference type="NCBI Taxonomy" id="4113"/>
    <lineage>
        <taxon>Eukaryota</taxon>
        <taxon>Viridiplantae</taxon>
        <taxon>Streptophyta</taxon>
        <taxon>Embryophyta</taxon>
        <taxon>Tracheophyta</taxon>
        <taxon>Spermatophyta</taxon>
        <taxon>Magnoliopsida</taxon>
        <taxon>eudicotyledons</taxon>
        <taxon>Gunneridae</taxon>
        <taxon>Pentapetalae</taxon>
        <taxon>asterids</taxon>
        <taxon>lamiids</taxon>
        <taxon>Solanales</taxon>
        <taxon>Solanaceae</taxon>
        <taxon>Solanoideae</taxon>
        <taxon>Solaneae</taxon>
        <taxon>Solanum</taxon>
    </lineage>
</organism>
<evidence type="ECO:0000256" key="1">
    <source>
        <dbReference type="SAM" id="MobiDB-lite"/>
    </source>
</evidence>
<evidence type="ECO:0000313" key="2">
    <source>
        <dbReference type="EnsemblPlants" id="PGSC0003DMT400096593"/>
    </source>
</evidence>
<protein>
    <submittedName>
        <fullName evidence="2">Integrase core domain containing protein</fullName>
    </submittedName>
</protein>